<dbReference type="EMBL" id="JACGWO010000010">
    <property type="protein sequence ID" value="KAK4417232.1"/>
    <property type="molecule type" value="Genomic_DNA"/>
</dbReference>
<gene>
    <name evidence="1" type="ORF">Salat_2548800</name>
</gene>
<reference evidence="1" key="1">
    <citation type="submission" date="2020-06" db="EMBL/GenBank/DDBJ databases">
        <authorList>
            <person name="Li T."/>
            <person name="Hu X."/>
            <person name="Zhang T."/>
            <person name="Song X."/>
            <person name="Zhang H."/>
            <person name="Dai N."/>
            <person name="Sheng W."/>
            <person name="Hou X."/>
            <person name="Wei L."/>
        </authorList>
    </citation>
    <scope>NUCLEOTIDE SEQUENCE</scope>
    <source>
        <strain evidence="1">3651</strain>
        <tissue evidence="1">Leaf</tissue>
    </source>
</reference>
<accession>A0AAE1XSN2</accession>
<dbReference type="AlphaFoldDB" id="A0AAE1XSN2"/>
<name>A0AAE1XSN2_9LAMI</name>
<organism evidence="1 2">
    <name type="scientific">Sesamum alatum</name>
    <dbReference type="NCBI Taxonomy" id="300844"/>
    <lineage>
        <taxon>Eukaryota</taxon>
        <taxon>Viridiplantae</taxon>
        <taxon>Streptophyta</taxon>
        <taxon>Embryophyta</taxon>
        <taxon>Tracheophyta</taxon>
        <taxon>Spermatophyta</taxon>
        <taxon>Magnoliopsida</taxon>
        <taxon>eudicotyledons</taxon>
        <taxon>Gunneridae</taxon>
        <taxon>Pentapetalae</taxon>
        <taxon>asterids</taxon>
        <taxon>lamiids</taxon>
        <taxon>Lamiales</taxon>
        <taxon>Pedaliaceae</taxon>
        <taxon>Sesamum</taxon>
    </lineage>
</organism>
<reference evidence="1" key="2">
    <citation type="journal article" date="2024" name="Plant">
        <title>Genomic evolution and insights into agronomic trait innovations of Sesamum species.</title>
        <authorList>
            <person name="Miao H."/>
            <person name="Wang L."/>
            <person name="Qu L."/>
            <person name="Liu H."/>
            <person name="Sun Y."/>
            <person name="Le M."/>
            <person name="Wang Q."/>
            <person name="Wei S."/>
            <person name="Zheng Y."/>
            <person name="Lin W."/>
            <person name="Duan Y."/>
            <person name="Cao H."/>
            <person name="Xiong S."/>
            <person name="Wang X."/>
            <person name="Wei L."/>
            <person name="Li C."/>
            <person name="Ma Q."/>
            <person name="Ju M."/>
            <person name="Zhao R."/>
            <person name="Li G."/>
            <person name="Mu C."/>
            <person name="Tian Q."/>
            <person name="Mei H."/>
            <person name="Zhang T."/>
            <person name="Gao T."/>
            <person name="Zhang H."/>
        </authorList>
    </citation>
    <scope>NUCLEOTIDE SEQUENCE</scope>
    <source>
        <strain evidence="1">3651</strain>
    </source>
</reference>
<evidence type="ECO:0000313" key="1">
    <source>
        <dbReference type="EMBL" id="KAK4417232.1"/>
    </source>
</evidence>
<sequence>MNLDWALGRALRWAAQFAGPHSFNGPCSCWNTPSAQHAAARRTATSWADYHWANLSGPTLKSCWASLRTWAISCWALPTPGPPIGLNFLKMFNTLNQMEGEGDGGQANQAHISETVEEQQVERTKRNANLRYPAEPSLLNAANNYETHNPQPRNDNFVVNACDNAAKCHEAPAPPPLVPFY</sequence>
<keyword evidence="2" id="KW-1185">Reference proteome</keyword>
<comment type="caution">
    <text evidence="1">The sequence shown here is derived from an EMBL/GenBank/DDBJ whole genome shotgun (WGS) entry which is preliminary data.</text>
</comment>
<evidence type="ECO:0000313" key="2">
    <source>
        <dbReference type="Proteomes" id="UP001293254"/>
    </source>
</evidence>
<protein>
    <submittedName>
        <fullName evidence="1">Uncharacterized protein</fullName>
    </submittedName>
</protein>
<dbReference type="Proteomes" id="UP001293254">
    <property type="component" value="Unassembled WGS sequence"/>
</dbReference>
<proteinExistence type="predicted"/>